<evidence type="ECO:0000256" key="1">
    <source>
        <dbReference type="ARBA" id="ARBA00004141"/>
    </source>
</evidence>
<feature type="region of interest" description="Disordered" evidence="4">
    <location>
        <begin position="217"/>
        <end position="288"/>
    </location>
</feature>
<dbReference type="GO" id="GO:0005789">
    <property type="term" value="C:endoplasmic reticulum membrane"/>
    <property type="evidence" value="ECO:0007669"/>
    <property type="project" value="TreeGrafter"/>
</dbReference>
<dbReference type="PANTHER" id="PTHR46121">
    <property type="entry name" value="STEROIDOGENIC ACUTE REGULATORY PROTEIN-LIKE"/>
    <property type="match status" value="1"/>
</dbReference>
<evidence type="ECO:0000256" key="4">
    <source>
        <dbReference type="SAM" id="MobiDB-lite"/>
    </source>
</evidence>
<proteinExistence type="predicted"/>
<evidence type="ECO:0000259" key="6">
    <source>
        <dbReference type="PROSITE" id="PS51439"/>
    </source>
</evidence>
<comment type="subcellular location">
    <subcellularLocation>
        <location evidence="1">Membrane</location>
        <topology evidence="1">Multi-pass membrane protein</topology>
    </subcellularLocation>
</comment>
<gene>
    <name evidence="7" type="ORF">DPMN_074678</name>
</gene>
<feature type="compositionally biased region" description="Basic residues" evidence="4">
    <location>
        <begin position="240"/>
        <end position="261"/>
    </location>
</feature>
<dbReference type="GO" id="GO:0005765">
    <property type="term" value="C:lysosomal membrane"/>
    <property type="evidence" value="ECO:0007669"/>
    <property type="project" value="TreeGrafter"/>
</dbReference>
<feature type="domain" description="MENTAL" evidence="6">
    <location>
        <begin position="48"/>
        <end position="226"/>
    </location>
</feature>
<keyword evidence="2 5" id="KW-0812">Transmembrane</keyword>
<dbReference type="EMBL" id="JAIWYP010000015">
    <property type="protein sequence ID" value="KAH3699718.1"/>
    <property type="molecule type" value="Genomic_DNA"/>
</dbReference>
<comment type="caution">
    <text evidence="7">The sequence shown here is derived from an EMBL/GenBank/DDBJ whole genome shotgun (WGS) entry which is preliminary data.</text>
</comment>
<keyword evidence="8" id="KW-1185">Reference proteome</keyword>
<reference evidence="7" key="2">
    <citation type="submission" date="2020-11" db="EMBL/GenBank/DDBJ databases">
        <authorList>
            <person name="McCartney M.A."/>
            <person name="Auch B."/>
            <person name="Kono T."/>
            <person name="Mallez S."/>
            <person name="Becker A."/>
            <person name="Gohl D.M."/>
            <person name="Silverstein K.A.T."/>
            <person name="Koren S."/>
            <person name="Bechman K.B."/>
            <person name="Herman A."/>
            <person name="Abrahante J.E."/>
            <person name="Garbe J."/>
        </authorList>
    </citation>
    <scope>NUCLEOTIDE SEQUENCE</scope>
    <source>
        <strain evidence="7">Duluth1</strain>
        <tissue evidence="7">Whole animal</tissue>
    </source>
</reference>
<sequence length="288" mass="32598">MSVNTRDDLGLLDEEVTIGAHSRGNYQSISPTASMSASRDWDPLSGTMSPGRRTFCLLATFDLILTFILWVIYTQLIGMKPIWKAFTEQVGNYTFEKSLFDTVMIAATRFTFLMLAYALCRIRHVWVIALTTTMTCAYLLVKCFMFEFSDSVLGGKNPLSYVLLIICFVLAWVETWMLDFKVIPSERQIIRAARGHHRGATERDHLLPADTEQSMATSDNREFYTPEGSEDEAEQSTHGSNHHHHQHSNRHHKHGHHKHERKASDVSVSSMSSVLSSATMQSVRSLSP</sequence>
<accession>A0A9D3YKA2</accession>
<dbReference type="GO" id="GO:0140284">
    <property type="term" value="C:endoplasmic reticulum-endosome membrane contact site"/>
    <property type="evidence" value="ECO:0007669"/>
    <property type="project" value="TreeGrafter"/>
</dbReference>
<feature type="transmembrane region" description="Helical" evidence="5">
    <location>
        <begin position="159"/>
        <end position="178"/>
    </location>
</feature>
<protein>
    <recommendedName>
        <fullName evidence="6">MENTAL domain-containing protein</fullName>
    </recommendedName>
</protein>
<feature type="transmembrane region" description="Helical" evidence="5">
    <location>
        <begin position="55"/>
        <end position="78"/>
    </location>
</feature>
<keyword evidence="5" id="KW-1133">Transmembrane helix</keyword>
<evidence type="ECO:0000256" key="2">
    <source>
        <dbReference type="ARBA" id="ARBA00022692"/>
    </source>
</evidence>
<dbReference type="Proteomes" id="UP000828390">
    <property type="component" value="Unassembled WGS sequence"/>
</dbReference>
<dbReference type="GO" id="GO:0099044">
    <property type="term" value="P:vesicle tethering to endoplasmic reticulum"/>
    <property type="evidence" value="ECO:0007669"/>
    <property type="project" value="TreeGrafter"/>
</dbReference>
<reference evidence="7" key="1">
    <citation type="journal article" date="2019" name="bioRxiv">
        <title>The Genome of the Zebra Mussel, Dreissena polymorpha: A Resource for Invasive Species Research.</title>
        <authorList>
            <person name="McCartney M.A."/>
            <person name="Auch B."/>
            <person name="Kono T."/>
            <person name="Mallez S."/>
            <person name="Zhang Y."/>
            <person name="Obille A."/>
            <person name="Becker A."/>
            <person name="Abrahante J.E."/>
            <person name="Garbe J."/>
            <person name="Badalamenti J.P."/>
            <person name="Herman A."/>
            <person name="Mangelson H."/>
            <person name="Liachko I."/>
            <person name="Sullivan S."/>
            <person name="Sone E.D."/>
            <person name="Koren S."/>
            <person name="Silverstein K.A.T."/>
            <person name="Beckman K.B."/>
            <person name="Gohl D.M."/>
        </authorList>
    </citation>
    <scope>NUCLEOTIDE SEQUENCE</scope>
    <source>
        <strain evidence="7">Duluth1</strain>
        <tissue evidence="7">Whole animal</tissue>
    </source>
</reference>
<evidence type="ECO:0000256" key="5">
    <source>
        <dbReference type="SAM" id="Phobius"/>
    </source>
</evidence>
<dbReference type="PROSITE" id="PS51439">
    <property type="entry name" value="MENTAL"/>
    <property type="match status" value="1"/>
</dbReference>
<feature type="transmembrane region" description="Helical" evidence="5">
    <location>
        <begin position="126"/>
        <end position="147"/>
    </location>
</feature>
<dbReference type="PANTHER" id="PTHR46121:SF4">
    <property type="entry name" value="STEROIDOGENIC ACUTE REGULATORY PROTEIN-LIKE"/>
    <property type="match status" value="1"/>
</dbReference>
<organism evidence="7 8">
    <name type="scientific">Dreissena polymorpha</name>
    <name type="common">Zebra mussel</name>
    <name type="synonym">Mytilus polymorpha</name>
    <dbReference type="NCBI Taxonomy" id="45954"/>
    <lineage>
        <taxon>Eukaryota</taxon>
        <taxon>Metazoa</taxon>
        <taxon>Spiralia</taxon>
        <taxon>Lophotrochozoa</taxon>
        <taxon>Mollusca</taxon>
        <taxon>Bivalvia</taxon>
        <taxon>Autobranchia</taxon>
        <taxon>Heteroconchia</taxon>
        <taxon>Euheterodonta</taxon>
        <taxon>Imparidentia</taxon>
        <taxon>Neoheterodontei</taxon>
        <taxon>Myida</taxon>
        <taxon>Dreissenoidea</taxon>
        <taxon>Dreissenidae</taxon>
        <taxon>Dreissena</taxon>
    </lineage>
</organism>
<evidence type="ECO:0000256" key="3">
    <source>
        <dbReference type="ARBA" id="ARBA00023136"/>
    </source>
</evidence>
<dbReference type="AlphaFoldDB" id="A0A9D3YKA2"/>
<keyword evidence="3 5" id="KW-0472">Membrane</keyword>
<feature type="transmembrane region" description="Helical" evidence="5">
    <location>
        <begin position="98"/>
        <end position="119"/>
    </location>
</feature>
<dbReference type="InterPro" id="IPR051869">
    <property type="entry name" value="STARD3"/>
</dbReference>
<dbReference type="GO" id="GO:0031902">
    <property type="term" value="C:late endosome membrane"/>
    <property type="evidence" value="ECO:0007669"/>
    <property type="project" value="TreeGrafter"/>
</dbReference>
<feature type="compositionally biased region" description="Low complexity" evidence="4">
    <location>
        <begin position="265"/>
        <end position="288"/>
    </location>
</feature>
<dbReference type="Pfam" id="PF10457">
    <property type="entry name" value="MENTAL"/>
    <property type="match status" value="1"/>
</dbReference>
<name>A0A9D3YKA2_DREPO</name>
<evidence type="ECO:0000313" key="8">
    <source>
        <dbReference type="Proteomes" id="UP000828390"/>
    </source>
</evidence>
<dbReference type="InterPro" id="IPR019498">
    <property type="entry name" value="MENTAL"/>
</dbReference>
<feature type="non-terminal residue" evidence="7">
    <location>
        <position position="288"/>
    </location>
</feature>
<evidence type="ECO:0000313" key="7">
    <source>
        <dbReference type="EMBL" id="KAH3699718.1"/>
    </source>
</evidence>